<reference evidence="3" key="1">
    <citation type="submission" date="2021-02" db="EMBL/GenBank/DDBJ databases">
        <authorList>
            <person name="Dougan E. K."/>
            <person name="Rhodes N."/>
            <person name="Thang M."/>
            <person name="Chan C."/>
        </authorList>
    </citation>
    <scope>NUCLEOTIDE SEQUENCE</scope>
</reference>
<dbReference type="Proteomes" id="UP000626109">
    <property type="component" value="Unassembled WGS sequence"/>
</dbReference>
<keyword evidence="2" id="KW-0472">Membrane</keyword>
<dbReference type="EMBL" id="CAJNNW010029596">
    <property type="protein sequence ID" value="CAE8700814.1"/>
    <property type="molecule type" value="Genomic_DNA"/>
</dbReference>
<feature type="compositionally biased region" description="Low complexity" evidence="1">
    <location>
        <begin position="69"/>
        <end position="91"/>
    </location>
</feature>
<proteinExistence type="predicted"/>
<feature type="transmembrane region" description="Helical" evidence="2">
    <location>
        <begin position="24"/>
        <end position="46"/>
    </location>
</feature>
<feature type="region of interest" description="Disordered" evidence="1">
    <location>
        <begin position="68"/>
        <end position="91"/>
    </location>
</feature>
<sequence>MTTLEEGVVILRLQSPKGNPVQGILLLLLLLLLILFMLFLLLFLLTPVQGLAKSIRLAWRPQRWQSSKNTFVQQTNNSTNNNKPTTKQPWNSNVVHSIGLASTEMPVVGRNSD</sequence>
<evidence type="ECO:0000313" key="4">
    <source>
        <dbReference type="Proteomes" id="UP000626109"/>
    </source>
</evidence>
<organism evidence="3 4">
    <name type="scientific">Polarella glacialis</name>
    <name type="common">Dinoflagellate</name>
    <dbReference type="NCBI Taxonomy" id="89957"/>
    <lineage>
        <taxon>Eukaryota</taxon>
        <taxon>Sar</taxon>
        <taxon>Alveolata</taxon>
        <taxon>Dinophyceae</taxon>
        <taxon>Suessiales</taxon>
        <taxon>Suessiaceae</taxon>
        <taxon>Polarella</taxon>
    </lineage>
</organism>
<evidence type="ECO:0000256" key="1">
    <source>
        <dbReference type="SAM" id="MobiDB-lite"/>
    </source>
</evidence>
<keyword evidence="2" id="KW-0812">Transmembrane</keyword>
<protein>
    <submittedName>
        <fullName evidence="3">Uncharacterized protein</fullName>
    </submittedName>
</protein>
<evidence type="ECO:0000256" key="2">
    <source>
        <dbReference type="SAM" id="Phobius"/>
    </source>
</evidence>
<evidence type="ECO:0000313" key="3">
    <source>
        <dbReference type="EMBL" id="CAE8700814.1"/>
    </source>
</evidence>
<keyword evidence="2" id="KW-1133">Transmembrane helix</keyword>
<name>A0A813KD14_POLGL</name>
<comment type="caution">
    <text evidence="3">The sequence shown here is derived from an EMBL/GenBank/DDBJ whole genome shotgun (WGS) entry which is preliminary data.</text>
</comment>
<gene>
    <name evidence="3" type="ORF">PGLA2088_LOCUS31797</name>
</gene>
<dbReference type="AlphaFoldDB" id="A0A813KD14"/>
<accession>A0A813KD14</accession>